<evidence type="ECO:0000256" key="1">
    <source>
        <dbReference type="SAM" id="MobiDB-lite"/>
    </source>
</evidence>
<protein>
    <submittedName>
        <fullName evidence="3">YrzE family protein</fullName>
    </submittedName>
</protein>
<reference evidence="3 4" key="1">
    <citation type="submission" date="2020-08" db="EMBL/GenBank/DDBJ databases">
        <title>A Genomic Blueprint of the Chicken Gut Microbiome.</title>
        <authorList>
            <person name="Gilroy R."/>
            <person name="Ravi A."/>
            <person name="Getino M."/>
            <person name="Pursley I."/>
            <person name="Horton D.L."/>
            <person name="Alikhan N.-F."/>
            <person name="Baker D."/>
            <person name="Gharbi K."/>
            <person name="Hall N."/>
            <person name="Watson M."/>
            <person name="Adriaenssens E.M."/>
            <person name="Foster-Nyarko E."/>
            <person name="Jarju S."/>
            <person name="Secka A."/>
            <person name="Antonio M."/>
            <person name="Oren A."/>
            <person name="Chaudhuri R."/>
            <person name="La Ragione R.M."/>
            <person name="Hildebrand F."/>
            <person name="Pallen M.J."/>
        </authorList>
    </citation>
    <scope>NUCLEOTIDE SEQUENCE [LARGE SCALE GENOMIC DNA]</scope>
    <source>
        <strain evidence="3 4">Sa1YVA5</strain>
    </source>
</reference>
<organism evidence="3 4">
    <name type="scientific">Corynebacterium gallinarum</name>
    <dbReference type="NCBI Taxonomy" id="2762214"/>
    <lineage>
        <taxon>Bacteria</taxon>
        <taxon>Bacillati</taxon>
        <taxon>Actinomycetota</taxon>
        <taxon>Actinomycetes</taxon>
        <taxon>Mycobacteriales</taxon>
        <taxon>Corynebacteriaceae</taxon>
        <taxon>Corynebacterium</taxon>
    </lineage>
</organism>
<comment type="caution">
    <text evidence="3">The sequence shown here is derived from an EMBL/GenBank/DDBJ whole genome shotgun (WGS) entry which is preliminary data.</text>
</comment>
<feature type="compositionally biased region" description="Acidic residues" evidence="1">
    <location>
        <begin position="181"/>
        <end position="194"/>
    </location>
</feature>
<dbReference type="Proteomes" id="UP000650224">
    <property type="component" value="Unassembled WGS sequence"/>
</dbReference>
<proteinExistence type="predicted"/>
<keyword evidence="2" id="KW-1133">Transmembrane helix</keyword>
<evidence type="ECO:0000256" key="2">
    <source>
        <dbReference type="SAM" id="Phobius"/>
    </source>
</evidence>
<accession>A0A8I0HPH7</accession>
<feature type="transmembrane region" description="Helical" evidence="2">
    <location>
        <begin position="60"/>
        <end position="84"/>
    </location>
</feature>
<feature type="region of interest" description="Disordered" evidence="1">
    <location>
        <begin position="1"/>
        <end position="42"/>
    </location>
</feature>
<feature type="transmembrane region" description="Helical" evidence="2">
    <location>
        <begin position="96"/>
        <end position="118"/>
    </location>
</feature>
<feature type="region of interest" description="Disordered" evidence="1">
    <location>
        <begin position="174"/>
        <end position="211"/>
    </location>
</feature>
<evidence type="ECO:0000313" key="3">
    <source>
        <dbReference type="EMBL" id="MBD8029753.1"/>
    </source>
</evidence>
<feature type="transmembrane region" description="Helical" evidence="2">
    <location>
        <begin position="125"/>
        <end position="143"/>
    </location>
</feature>
<evidence type="ECO:0000313" key="4">
    <source>
        <dbReference type="Proteomes" id="UP000650224"/>
    </source>
</evidence>
<gene>
    <name evidence="3" type="ORF">H9627_05330</name>
</gene>
<name>A0A8I0HPH7_9CORY</name>
<feature type="compositionally biased region" description="Low complexity" evidence="1">
    <location>
        <begin position="19"/>
        <end position="30"/>
    </location>
</feature>
<keyword evidence="2" id="KW-0812">Transmembrane</keyword>
<dbReference type="AlphaFoldDB" id="A0A8I0HPH7"/>
<sequence>MAEKVNRPAGNHAAHRNEAGVSVAPSSSAVETRTAPDDHSAQEAWIGTDDPHVANRNVSWGAIIAGAVTFIALVVLLGIGAAALGLQDSSTTVLGIWTLVGLVIAFLVAGYVAGALAVRGGLLHGFLTWATSMLAVIFLAGWLGTSVLGAFGSIAGTVADTAAQAVNVTSQDAQSAADATSQEDVDQAQAEAEETAGQVADEASQTAQEAAPEVAEGSWWTFGGLLVGALLASMAGVAGARSVINKREQVVAGPNRL</sequence>
<keyword evidence="2" id="KW-0472">Membrane</keyword>
<dbReference type="EMBL" id="JACSPR010000003">
    <property type="protein sequence ID" value="MBD8029753.1"/>
    <property type="molecule type" value="Genomic_DNA"/>
</dbReference>
<keyword evidence="4" id="KW-1185">Reference proteome</keyword>
<feature type="transmembrane region" description="Helical" evidence="2">
    <location>
        <begin position="219"/>
        <end position="240"/>
    </location>
</feature>